<evidence type="ECO:0000313" key="2">
    <source>
        <dbReference type="EMBL" id="KAJ7656670.1"/>
    </source>
</evidence>
<feature type="compositionally biased region" description="Pro residues" evidence="1">
    <location>
        <begin position="134"/>
        <end position="143"/>
    </location>
</feature>
<name>A0AAD7G1P9_MYCRO</name>
<gene>
    <name evidence="2" type="ORF">B0H17DRAFT_1213726</name>
</gene>
<sequence length="409" mass="43504">MVAPDGFSKATTKPVTKPSAPKFTSAFDAVSAPAPAPGPAPVPARRASIRFVDSDAPNPVKPNRAVRALKPPVPLFNSGSKPAVDSVPAPRLPPLPVFPPPVSRSAALRQLAPPPAPSAPIASSSKSTTSLKPLVPPPYPAPAQAPSSDRTLRTISTTLIARATDLFTDNGASELASIFLHDQHPDIQWQSAPDDVDERRGIMMSPEKAGKGKEKFLRNGLAARAAVLYDRSHSSLSLWEAEMAHSLSSSASSFRRGLNPDMRLRIVHILHVPSPVPHPSSMLSIPGVALCHLLATPIPDPLGLSRSKDAICAVLFSFSSLSPPVQTPLAIRNPEDFAEGNEVYVWKPWQSIMIDPSAMKLDPETHSDPTVGDVEAAAFQLFAPGATGARRRGTILETALVCERFVVLK</sequence>
<feature type="region of interest" description="Disordered" evidence="1">
    <location>
        <begin position="110"/>
        <end position="149"/>
    </location>
</feature>
<evidence type="ECO:0000313" key="3">
    <source>
        <dbReference type="Proteomes" id="UP001221757"/>
    </source>
</evidence>
<proteinExistence type="predicted"/>
<keyword evidence="3" id="KW-1185">Reference proteome</keyword>
<dbReference type="AlphaFoldDB" id="A0AAD7G1P9"/>
<accession>A0AAD7G1P9</accession>
<dbReference type="Proteomes" id="UP001221757">
    <property type="component" value="Unassembled WGS sequence"/>
</dbReference>
<protein>
    <submittedName>
        <fullName evidence="2">Uncharacterized protein</fullName>
    </submittedName>
</protein>
<feature type="region of interest" description="Disordered" evidence="1">
    <location>
        <begin position="1"/>
        <end position="90"/>
    </location>
</feature>
<feature type="compositionally biased region" description="Low complexity" evidence="1">
    <location>
        <begin position="119"/>
        <end position="133"/>
    </location>
</feature>
<organism evidence="2 3">
    <name type="scientific">Mycena rosella</name>
    <name type="common">Pink bonnet</name>
    <name type="synonym">Agaricus rosellus</name>
    <dbReference type="NCBI Taxonomy" id="1033263"/>
    <lineage>
        <taxon>Eukaryota</taxon>
        <taxon>Fungi</taxon>
        <taxon>Dikarya</taxon>
        <taxon>Basidiomycota</taxon>
        <taxon>Agaricomycotina</taxon>
        <taxon>Agaricomycetes</taxon>
        <taxon>Agaricomycetidae</taxon>
        <taxon>Agaricales</taxon>
        <taxon>Marasmiineae</taxon>
        <taxon>Mycenaceae</taxon>
        <taxon>Mycena</taxon>
    </lineage>
</organism>
<reference evidence="2" key="1">
    <citation type="submission" date="2023-03" db="EMBL/GenBank/DDBJ databases">
        <title>Massive genome expansion in bonnet fungi (Mycena s.s.) driven by repeated elements and novel gene families across ecological guilds.</title>
        <authorList>
            <consortium name="Lawrence Berkeley National Laboratory"/>
            <person name="Harder C.B."/>
            <person name="Miyauchi S."/>
            <person name="Viragh M."/>
            <person name="Kuo A."/>
            <person name="Thoen E."/>
            <person name="Andreopoulos B."/>
            <person name="Lu D."/>
            <person name="Skrede I."/>
            <person name="Drula E."/>
            <person name="Henrissat B."/>
            <person name="Morin E."/>
            <person name="Kohler A."/>
            <person name="Barry K."/>
            <person name="LaButti K."/>
            <person name="Morin E."/>
            <person name="Salamov A."/>
            <person name="Lipzen A."/>
            <person name="Mereny Z."/>
            <person name="Hegedus B."/>
            <person name="Baldrian P."/>
            <person name="Stursova M."/>
            <person name="Weitz H."/>
            <person name="Taylor A."/>
            <person name="Grigoriev I.V."/>
            <person name="Nagy L.G."/>
            <person name="Martin F."/>
            <person name="Kauserud H."/>
        </authorList>
    </citation>
    <scope>NUCLEOTIDE SEQUENCE</scope>
    <source>
        <strain evidence="2">CBHHK067</strain>
    </source>
</reference>
<evidence type="ECO:0000256" key="1">
    <source>
        <dbReference type="SAM" id="MobiDB-lite"/>
    </source>
</evidence>
<comment type="caution">
    <text evidence="2">The sequence shown here is derived from an EMBL/GenBank/DDBJ whole genome shotgun (WGS) entry which is preliminary data.</text>
</comment>
<dbReference type="EMBL" id="JARKIE010000297">
    <property type="protein sequence ID" value="KAJ7656670.1"/>
    <property type="molecule type" value="Genomic_DNA"/>
</dbReference>